<keyword evidence="3" id="KW-0804">Transcription</keyword>
<comment type="caution">
    <text evidence="6">The sequence shown here is derived from an EMBL/GenBank/DDBJ whole genome shotgun (WGS) entry which is preliminary data.</text>
</comment>
<evidence type="ECO:0000259" key="5">
    <source>
        <dbReference type="PROSITE" id="PS50943"/>
    </source>
</evidence>
<evidence type="ECO:0000256" key="1">
    <source>
        <dbReference type="ARBA" id="ARBA00023015"/>
    </source>
</evidence>
<dbReference type="PROSITE" id="PS50943">
    <property type="entry name" value="HTH_CROC1"/>
    <property type="match status" value="1"/>
</dbReference>
<dbReference type="Proteomes" id="UP000726777">
    <property type="component" value="Unassembled WGS sequence"/>
</dbReference>
<dbReference type="SUPFAM" id="SSF51306">
    <property type="entry name" value="LexA/Signal peptidase"/>
    <property type="match status" value="1"/>
</dbReference>
<dbReference type="PANTHER" id="PTHR40661:SF3">
    <property type="entry name" value="FELS-1 PROPHAGE TRANSCRIPTIONAL REGULATOR"/>
    <property type="match status" value="1"/>
</dbReference>
<dbReference type="InterPro" id="IPR001387">
    <property type="entry name" value="Cro/C1-type_HTH"/>
</dbReference>
<evidence type="ECO:0000256" key="3">
    <source>
        <dbReference type="ARBA" id="ARBA00023163"/>
    </source>
</evidence>
<evidence type="ECO:0000313" key="7">
    <source>
        <dbReference type="Proteomes" id="UP000726777"/>
    </source>
</evidence>
<dbReference type="Pfam" id="PF00717">
    <property type="entry name" value="Peptidase_S24"/>
    <property type="match status" value="1"/>
</dbReference>
<sequence>MTYEEKEQGNNKRNSVPFVEQGKGTTFSDRLNLVLGNKTGRAFSKEVGISYSTLHNYLSGVSSPTLENLVALSEKANVSIEWLATGNDGCVMDARSSYRSELGEEYAMIPGYRVQVSAGHGSIAPETERPVRYLAFRRKWLNHRGFNEKDLAIVWANGDSMEPTIHNNDTLVVHMGRNKPQDGHIYIFRNEDQLFVKRYQNILGAWRLISDNKIYDKVDIKKEDQHQFEVVGQVVHIAKDIGD</sequence>
<feature type="compositionally biased region" description="Basic and acidic residues" evidence="4">
    <location>
        <begin position="1"/>
        <end position="10"/>
    </location>
</feature>
<dbReference type="SMART" id="SM00530">
    <property type="entry name" value="HTH_XRE"/>
    <property type="match status" value="1"/>
</dbReference>
<evidence type="ECO:0000256" key="4">
    <source>
        <dbReference type="SAM" id="MobiDB-lite"/>
    </source>
</evidence>
<dbReference type="GO" id="GO:0003677">
    <property type="term" value="F:DNA binding"/>
    <property type="evidence" value="ECO:0007669"/>
    <property type="project" value="UniProtKB-KW"/>
</dbReference>
<dbReference type="CDD" id="cd00093">
    <property type="entry name" value="HTH_XRE"/>
    <property type="match status" value="1"/>
</dbReference>
<accession>A0A9Q3YGJ4</accession>
<dbReference type="EMBL" id="JACVHL010000003">
    <property type="protein sequence ID" value="MCC3804089.1"/>
    <property type="molecule type" value="Genomic_DNA"/>
</dbReference>
<evidence type="ECO:0000256" key="2">
    <source>
        <dbReference type="ARBA" id="ARBA00023125"/>
    </source>
</evidence>
<dbReference type="InterPro" id="IPR010982">
    <property type="entry name" value="Lambda_DNA-bd_dom_sf"/>
</dbReference>
<dbReference type="InterPro" id="IPR036286">
    <property type="entry name" value="LexA/Signal_pep-like_sf"/>
</dbReference>
<dbReference type="RefSeq" id="WP_228085757.1">
    <property type="nucleotide sequence ID" value="NZ_JACVHL010000003.1"/>
</dbReference>
<dbReference type="AlphaFoldDB" id="A0A9Q3YGJ4"/>
<dbReference type="InterPro" id="IPR015927">
    <property type="entry name" value="Peptidase_S24_S26A/B/C"/>
</dbReference>
<protein>
    <submittedName>
        <fullName evidence="6">Helix-turn-helix domain-containing protein</fullName>
    </submittedName>
</protein>
<feature type="domain" description="HTH cro/C1-type" evidence="5">
    <location>
        <begin position="41"/>
        <end position="83"/>
    </location>
</feature>
<dbReference type="Gene3D" id="1.10.260.40">
    <property type="entry name" value="lambda repressor-like DNA-binding domains"/>
    <property type="match status" value="1"/>
</dbReference>
<dbReference type="Gene3D" id="2.10.109.10">
    <property type="entry name" value="Umud Fragment, subunit A"/>
    <property type="match status" value="1"/>
</dbReference>
<keyword evidence="2" id="KW-0238">DNA-binding</keyword>
<dbReference type="Pfam" id="PF01381">
    <property type="entry name" value="HTH_3"/>
    <property type="match status" value="1"/>
</dbReference>
<dbReference type="CDD" id="cd06529">
    <property type="entry name" value="S24_LexA-like"/>
    <property type="match status" value="1"/>
</dbReference>
<evidence type="ECO:0000313" key="6">
    <source>
        <dbReference type="EMBL" id="MCC3804089.1"/>
    </source>
</evidence>
<proteinExistence type="predicted"/>
<organism evidence="6 7">
    <name type="scientific">Vibrio parahaemolyticus</name>
    <dbReference type="NCBI Taxonomy" id="670"/>
    <lineage>
        <taxon>Bacteria</taxon>
        <taxon>Pseudomonadati</taxon>
        <taxon>Pseudomonadota</taxon>
        <taxon>Gammaproteobacteria</taxon>
        <taxon>Vibrionales</taxon>
        <taxon>Vibrionaceae</taxon>
        <taxon>Vibrio</taxon>
    </lineage>
</organism>
<keyword evidence="1" id="KW-0805">Transcription regulation</keyword>
<gene>
    <name evidence="6" type="ORF">IB292_03455</name>
</gene>
<dbReference type="InterPro" id="IPR039418">
    <property type="entry name" value="LexA-like"/>
</dbReference>
<dbReference type="SUPFAM" id="SSF47413">
    <property type="entry name" value="lambda repressor-like DNA-binding domains"/>
    <property type="match status" value="1"/>
</dbReference>
<reference evidence="6" key="1">
    <citation type="submission" date="2020-09" db="EMBL/GenBank/DDBJ databases">
        <title>Genome sequence of Vibrio parahaemolyticus isolates.</title>
        <authorList>
            <person name="Hammerl J.A."/>
            <person name="Strauch E."/>
        </authorList>
    </citation>
    <scope>NUCLEOTIDE SEQUENCE</scope>
    <source>
        <strain evidence="6">17-VB00146</strain>
    </source>
</reference>
<name>A0A9Q3YGJ4_VIBPH</name>
<feature type="region of interest" description="Disordered" evidence="4">
    <location>
        <begin position="1"/>
        <end position="21"/>
    </location>
</feature>
<dbReference type="PANTHER" id="PTHR40661">
    <property type="match status" value="1"/>
</dbReference>